<dbReference type="Gene3D" id="3.40.190.10">
    <property type="entry name" value="Periplasmic binding protein-like II"/>
    <property type="match status" value="2"/>
</dbReference>
<keyword evidence="1" id="KW-0732">Signal</keyword>
<dbReference type="Pfam" id="PF01547">
    <property type="entry name" value="SBP_bac_1"/>
    <property type="match status" value="1"/>
</dbReference>
<evidence type="ECO:0000313" key="3">
    <source>
        <dbReference type="Proteomes" id="UP001597497"/>
    </source>
</evidence>
<comment type="caution">
    <text evidence="2">The sequence shown here is derived from an EMBL/GenBank/DDBJ whole genome shotgun (WGS) entry which is preliminary data.</text>
</comment>
<accession>A0ABW5RF15</accession>
<evidence type="ECO:0000313" key="2">
    <source>
        <dbReference type="EMBL" id="MFD2673648.1"/>
    </source>
</evidence>
<dbReference type="RefSeq" id="WP_379931233.1">
    <property type="nucleotide sequence ID" value="NZ_JBHUMM010000045.1"/>
</dbReference>
<dbReference type="InterPro" id="IPR006059">
    <property type="entry name" value="SBP"/>
</dbReference>
<dbReference type="PANTHER" id="PTHR43649:SF11">
    <property type="entry name" value="ABC TRANSPORTER SUBSTRATE-BINDING PROTEIN YESO-RELATED"/>
    <property type="match status" value="1"/>
</dbReference>
<gene>
    <name evidence="2" type="ORF">ACFSUC_19030</name>
</gene>
<organism evidence="2 3">
    <name type="scientific">Marinicrinis sediminis</name>
    <dbReference type="NCBI Taxonomy" id="1652465"/>
    <lineage>
        <taxon>Bacteria</taxon>
        <taxon>Bacillati</taxon>
        <taxon>Bacillota</taxon>
        <taxon>Bacilli</taxon>
        <taxon>Bacillales</taxon>
        <taxon>Paenibacillaceae</taxon>
    </lineage>
</organism>
<reference evidence="3" key="1">
    <citation type="journal article" date="2019" name="Int. J. Syst. Evol. Microbiol.">
        <title>The Global Catalogue of Microorganisms (GCM) 10K type strain sequencing project: providing services to taxonomists for standard genome sequencing and annotation.</title>
        <authorList>
            <consortium name="The Broad Institute Genomics Platform"/>
            <consortium name="The Broad Institute Genome Sequencing Center for Infectious Disease"/>
            <person name="Wu L."/>
            <person name="Ma J."/>
        </authorList>
    </citation>
    <scope>NUCLEOTIDE SEQUENCE [LARGE SCALE GENOMIC DNA]</scope>
    <source>
        <strain evidence="3">KCTC 33676</strain>
    </source>
</reference>
<proteinExistence type="predicted"/>
<protein>
    <submittedName>
        <fullName evidence="2">ABC transporter substrate-binding protein</fullName>
    </submittedName>
</protein>
<dbReference type="PROSITE" id="PS51257">
    <property type="entry name" value="PROKAR_LIPOPROTEIN"/>
    <property type="match status" value="1"/>
</dbReference>
<dbReference type="Proteomes" id="UP001597497">
    <property type="component" value="Unassembled WGS sequence"/>
</dbReference>
<dbReference type="SUPFAM" id="SSF53850">
    <property type="entry name" value="Periplasmic binding protein-like II"/>
    <property type="match status" value="1"/>
</dbReference>
<dbReference type="EMBL" id="JBHUMM010000045">
    <property type="protein sequence ID" value="MFD2673648.1"/>
    <property type="molecule type" value="Genomic_DNA"/>
</dbReference>
<feature type="signal peptide" evidence="1">
    <location>
        <begin position="1"/>
        <end position="22"/>
    </location>
</feature>
<evidence type="ECO:0000256" key="1">
    <source>
        <dbReference type="SAM" id="SignalP"/>
    </source>
</evidence>
<keyword evidence="3" id="KW-1185">Reference proteome</keyword>
<dbReference type="InterPro" id="IPR050490">
    <property type="entry name" value="Bact_solute-bd_prot1"/>
</dbReference>
<name>A0ABW5RF15_9BACL</name>
<sequence length="433" mass="47894">MRGWKKGLGMLAVLGMVVTATACGDNNNGNSESSSGNSNVESSQEQVKLRITWWGSQARHDATLKAVELYEEQNPNVTLETEFNGWEGYWDKLTTQAAAKNAPDIVQMDAGYLADWAGRGQLADVSEGINVSSVDQALLDTGKYEGTQRAIPLGNNAYGMALNKEAFEKLGVAAPDSSWTWDDYVALGEEVKAKLGADQYVYMDGTKDINTYSAYQLAHGKGPYIKDGKMNIDKDLWLKYINQFKDMREKGIVPPAELSVTDKELDPQNDLMVTGKTLFKPLHAAQSVALDSLKPGAFDMITMPSAEEGGSWLKASMYWSVSEDSKNKEEAKKFIDWFINNEEAGKILGTSRGVPVSSDVVSKLESQFTEADQMGIELISDTAPKAQQYVNVPQGWSNFFNKDYDLIGEQIMFDQLTPEQGWEELVNLGKQYE</sequence>
<feature type="chain" id="PRO_5046401475" evidence="1">
    <location>
        <begin position="23"/>
        <end position="433"/>
    </location>
</feature>
<dbReference type="PANTHER" id="PTHR43649">
    <property type="entry name" value="ARABINOSE-BINDING PROTEIN-RELATED"/>
    <property type="match status" value="1"/>
</dbReference>
<dbReference type="CDD" id="cd13585">
    <property type="entry name" value="PBP2_TMBP_like"/>
    <property type="match status" value="1"/>
</dbReference>